<reference evidence="2 3" key="1">
    <citation type="journal article" date="2012" name="Appl. Environ. Microbiol.">
        <title>Short-read sequencing for genomic analysis of the brown rot fungus Fibroporia radiculosa.</title>
        <authorList>
            <person name="Tang J.D."/>
            <person name="Perkins A.D."/>
            <person name="Sonstegard T.S."/>
            <person name="Schroeder S.G."/>
            <person name="Burgess S.C."/>
            <person name="Diehl S.V."/>
        </authorList>
    </citation>
    <scope>NUCLEOTIDE SEQUENCE [LARGE SCALE GENOMIC DNA]</scope>
    <source>
        <strain evidence="2 3">TFFH 294</strain>
    </source>
</reference>
<dbReference type="RefSeq" id="XP_012180142.1">
    <property type="nucleotide sequence ID" value="XM_012324752.1"/>
</dbReference>
<name>J4H240_9APHY</name>
<keyword evidence="3" id="KW-1185">Reference proteome</keyword>
<dbReference type="EMBL" id="HE797009">
    <property type="protein sequence ID" value="CCM00859.1"/>
    <property type="molecule type" value="Genomic_DNA"/>
</dbReference>
<keyword evidence="1" id="KW-0812">Transmembrane</keyword>
<dbReference type="Proteomes" id="UP000006352">
    <property type="component" value="Unassembled WGS sequence"/>
</dbReference>
<keyword evidence="1" id="KW-1133">Transmembrane helix</keyword>
<sequence>MKDASPSEPQGPSAFQVQLKLTDIKLHSDDSIAEMAHTFCPPFVAVFLNRLRGYQVIGVPSKSDAEDNRIQTQGFRRFWRWHILGCVLLCIVLLVVVLPSLVVSAVKQRQSHRPSSVIDMNHVRTPLEGCMHWFPWHFGMEASPVPHEFLGQMYMHTVNSSFALPASAVALSLGSYGTSESIHGSLELLVDDTQRYPGSDDVHVEVTAFVDDPNLLQRTAAMCLVPGAVLNETRVGLITVDVLLHFNYLSGLTAHQSRLQNTLLTSPQASDRAAFLIRIYFPLSDGSPLHFNHFKALMPNFEYHANLGDRVSFQDVSLESPDSPINASITGHNIRVKTSNAPIYGSYNTTHTLDLMTQNAPIEVSARAIAADDDSAAANIRLTFSTSNAKVRVAMIEAPIDGIVQAILHTMNAPARLYLPETFAGWFSLSSTHWHAPQVHFDADAQTPRLEREVETFPKTSESEVSGRVEWASQTGRPTGMLRHHVNVVTSNSDVDLFL</sequence>
<evidence type="ECO:0000256" key="1">
    <source>
        <dbReference type="SAM" id="Phobius"/>
    </source>
</evidence>
<accession>J4H240</accession>
<dbReference type="AlphaFoldDB" id="J4H240"/>
<gene>
    <name evidence="2" type="ORF">FIBRA_02905</name>
</gene>
<proteinExistence type="predicted"/>
<organism evidence="2 3">
    <name type="scientific">Fibroporia radiculosa</name>
    <dbReference type="NCBI Taxonomy" id="599839"/>
    <lineage>
        <taxon>Eukaryota</taxon>
        <taxon>Fungi</taxon>
        <taxon>Dikarya</taxon>
        <taxon>Basidiomycota</taxon>
        <taxon>Agaricomycotina</taxon>
        <taxon>Agaricomycetes</taxon>
        <taxon>Polyporales</taxon>
        <taxon>Fibroporiaceae</taxon>
        <taxon>Fibroporia</taxon>
    </lineage>
</organism>
<feature type="transmembrane region" description="Helical" evidence="1">
    <location>
        <begin position="83"/>
        <end position="106"/>
    </location>
</feature>
<dbReference type="STRING" id="599839.J4H240"/>
<dbReference type="GeneID" id="24095770"/>
<evidence type="ECO:0000313" key="2">
    <source>
        <dbReference type="EMBL" id="CCM00859.1"/>
    </source>
</evidence>
<keyword evidence="1" id="KW-0472">Membrane</keyword>
<protein>
    <submittedName>
        <fullName evidence="2">Uncharacterized protein</fullName>
    </submittedName>
</protein>
<dbReference type="InParanoid" id="J4H240"/>
<evidence type="ECO:0000313" key="3">
    <source>
        <dbReference type="Proteomes" id="UP000006352"/>
    </source>
</evidence>
<dbReference type="OrthoDB" id="5570013at2759"/>
<dbReference type="HOGENOM" id="CLU_545165_0_0_1"/>